<protein>
    <recommendedName>
        <fullName evidence="5">TonB C-terminal domain-containing protein</fullName>
    </recommendedName>
</protein>
<evidence type="ECO:0000313" key="7">
    <source>
        <dbReference type="Proteomes" id="UP000015531"/>
    </source>
</evidence>
<gene>
    <name evidence="6" type="ORF">RLDS_24740</name>
</gene>
<keyword evidence="3" id="KW-1133">Transmembrane helix</keyword>
<comment type="subcellular location">
    <subcellularLocation>
        <location evidence="1">Membrane</location>
        <topology evidence="1">Single-pass membrane protein</topology>
    </subcellularLocation>
</comment>
<proteinExistence type="predicted"/>
<reference evidence="6 7" key="1">
    <citation type="journal article" date="2013" name="Genome Announc.">
        <title>Draft Genome Sequence of Sphingobium lactosutens Strain DS20T, Isolated from a Hexachlorocyclohexane Dumpsite.</title>
        <authorList>
            <person name="Kumar R."/>
            <person name="Dwivedi V."/>
            <person name="Negi V."/>
            <person name="Khurana J.P."/>
            <person name="Lal R."/>
        </authorList>
    </citation>
    <scope>NUCLEOTIDE SEQUENCE [LARGE SCALE GENOMIC DNA]</scope>
    <source>
        <strain evidence="6 7">DS20</strain>
    </source>
</reference>
<keyword evidence="4" id="KW-0472">Membrane</keyword>
<sequence>MNRTGMVLSSVIVKKSGSFDLDQAALDTLKRAQPLPAIPADRPDVVELTIPVEYNLR</sequence>
<dbReference type="Proteomes" id="UP000015531">
    <property type="component" value="Unassembled WGS sequence"/>
</dbReference>
<keyword evidence="7" id="KW-1185">Reference proteome</keyword>
<name>T0IN78_9SPHN</name>
<dbReference type="PATRIC" id="fig|1331060.3.peg.4804"/>
<evidence type="ECO:0000256" key="4">
    <source>
        <dbReference type="ARBA" id="ARBA00023136"/>
    </source>
</evidence>
<dbReference type="AlphaFoldDB" id="T0IN78"/>
<evidence type="ECO:0000313" key="6">
    <source>
        <dbReference type="EMBL" id="EQB11104.1"/>
    </source>
</evidence>
<dbReference type="SUPFAM" id="SSF74653">
    <property type="entry name" value="TolA/TonB C-terminal domain"/>
    <property type="match status" value="1"/>
</dbReference>
<dbReference type="Gene3D" id="3.30.1150.10">
    <property type="match status" value="1"/>
</dbReference>
<evidence type="ECO:0000256" key="1">
    <source>
        <dbReference type="ARBA" id="ARBA00004167"/>
    </source>
</evidence>
<evidence type="ECO:0000259" key="5">
    <source>
        <dbReference type="PROSITE" id="PS52015"/>
    </source>
</evidence>
<organism evidence="6 7">
    <name type="scientific">Sphingobium lactosutens DS20</name>
    <dbReference type="NCBI Taxonomy" id="1331060"/>
    <lineage>
        <taxon>Bacteria</taxon>
        <taxon>Pseudomonadati</taxon>
        <taxon>Pseudomonadota</taxon>
        <taxon>Alphaproteobacteria</taxon>
        <taxon>Sphingomonadales</taxon>
        <taxon>Sphingomonadaceae</taxon>
        <taxon>Sphingobium</taxon>
    </lineage>
</organism>
<dbReference type="EMBL" id="ATDP01000108">
    <property type="protein sequence ID" value="EQB11104.1"/>
    <property type="molecule type" value="Genomic_DNA"/>
</dbReference>
<keyword evidence="2" id="KW-0812">Transmembrane</keyword>
<dbReference type="GO" id="GO:0016020">
    <property type="term" value="C:membrane"/>
    <property type="evidence" value="ECO:0007669"/>
    <property type="project" value="UniProtKB-SubCell"/>
</dbReference>
<feature type="domain" description="TonB C-terminal" evidence="5">
    <location>
        <begin position="1"/>
        <end position="57"/>
    </location>
</feature>
<accession>T0IN78</accession>
<evidence type="ECO:0000256" key="2">
    <source>
        <dbReference type="ARBA" id="ARBA00022692"/>
    </source>
</evidence>
<dbReference type="RefSeq" id="WP_021228393.1">
    <property type="nucleotide sequence ID" value="NZ_ATDP01000108.1"/>
</dbReference>
<evidence type="ECO:0000256" key="3">
    <source>
        <dbReference type="ARBA" id="ARBA00022989"/>
    </source>
</evidence>
<dbReference type="InterPro" id="IPR037682">
    <property type="entry name" value="TonB_C"/>
</dbReference>
<dbReference type="Pfam" id="PF03544">
    <property type="entry name" value="TonB_C"/>
    <property type="match status" value="1"/>
</dbReference>
<dbReference type="GO" id="GO:0055085">
    <property type="term" value="P:transmembrane transport"/>
    <property type="evidence" value="ECO:0007669"/>
    <property type="project" value="InterPro"/>
</dbReference>
<dbReference type="InterPro" id="IPR006260">
    <property type="entry name" value="TonB/TolA_C"/>
</dbReference>
<dbReference type="PROSITE" id="PS52015">
    <property type="entry name" value="TONB_CTD"/>
    <property type="match status" value="1"/>
</dbReference>
<dbReference type="NCBIfam" id="TIGR01352">
    <property type="entry name" value="tonB_Cterm"/>
    <property type="match status" value="1"/>
</dbReference>
<comment type="caution">
    <text evidence="6">The sequence shown here is derived from an EMBL/GenBank/DDBJ whole genome shotgun (WGS) entry which is preliminary data.</text>
</comment>